<evidence type="ECO:0000313" key="4">
    <source>
        <dbReference type="EMBL" id="MDT9591905.1"/>
    </source>
</evidence>
<feature type="transmembrane region" description="Helical" evidence="2">
    <location>
        <begin position="441"/>
        <end position="463"/>
    </location>
</feature>
<dbReference type="RefSeq" id="WP_315730975.1">
    <property type="nucleotide sequence ID" value="NZ_JAVYII010000001.1"/>
</dbReference>
<keyword evidence="2" id="KW-0472">Membrane</keyword>
<evidence type="ECO:0000256" key="2">
    <source>
        <dbReference type="SAM" id="Phobius"/>
    </source>
</evidence>
<comment type="caution">
    <text evidence="4">The sequence shown here is derived from an EMBL/GenBank/DDBJ whole genome shotgun (WGS) entry which is preliminary data.</text>
</comment>
<dbReference type="SUPFAM" id="SSF52540">
    <property type="entry name" value="P-loop containing nucleoside triphosphate hydrolases"/>
    <property type="match status" value="1"/>
</dbReference>
<gene>
    <name evidence="4" type="ORF">RDV89_02415</name>
</gene>
<dbReference type="Proteomes" id="UP001268542">
    <property type="component" value="Unassembled WGS sequence"/>
</dbReference>
<keyword evidence="2" id="KW-0812">Transmembrane</keyword>
<keyword evidence="5" id="KW-1185">Reference proteome</keyword>
<dbReference type="PANTHER" id="PTHR42698">
    <property type="entry name" value="GTPASE ERA"/>
    <property type="match status" value="1"/>
</dbReference>
<feature type="domain" description="G" evidence="3">
    <location>
        <begin position="70"/>
        <end position="211"/>
    </location>
</feature>
<feature type="region of interest" description="Disordered" evidence="1">
    <location>
        <begin position="1"/>
        <end position="23"/>
    </location>
</feature>
<evidence type="ECO:0000259" key="3">
    <source>
        <dbReference type="Pfam" id="PF01926"/>
    </source>
</evidence>
<sequence>MSSTPTSPTTSGSTTPGATPRADLGARVDALEEAAGMSRGRLDDRLVDEVEAVAARATERIRLSASHTVVGIAGATGSGKSSTFNALTGLDLSSVGVRRPTTSWAAACIWGSEDVTELMEWLGIAPRHQTTRDSMLDTSSETRDMDGVVLLDLPDHDSTEVSHHLEVDRLVTKADLLVWVLDPQKYADAALHDRYFKPYVAQQDVMLVVLNQIDSVPEERREAMLADVRKLLDDDGLNRVPIVPVSAREGWGIDVLRAQVIDRVAAKKAVVARIDADIVEAAERLAEATGTARAPELPDSVAEELREAVVVAAGIPPLVEGVETVVAGRTRRATASPPLTWFGRDPLRRVEVDLGEAAGLLTGGRLPEAGTVQRSRVEVAARTLGDRVSEGLVPAWAEAVQGAATRRVDEVVARVDRALGDVDLGATRVPGWARAVQALQWVLLVAFVAGIGWGVAALVGAGVPETSVAGIPLGFGVAVLALVVSLVLTLVGRSAAAGAGSAAAAEGDGALREASGTAVDELVLRPVREELDAYRQVRQRISSARVRR</sequence>
<dbReference type="Pfam" id="PF01926">
    <property type="entry name" value="MMR_HSR1"/>
    <property type="match status" value="1"/>
</dbReference>
<evidence type="ECO:0000256" key="1">
    <source>
        <dbReference type="SAM" id="MobiDB-lite"/>
    </source>
</evidence>
<dbReference type="InterPro" id="IPR005662">
    <property type="entry name" value="GTPase_Era-like"/>
</dbReference>
<dbReference type="Gene3D" id="3.40.50.300">
    <property type="entry name" value="P-loop containing nucleotide triphosphate hydrolases"/>
    <property type="match status" value="1"/>
</dbReference>
<dbReference type="EMBL" id="JAVYII010000001">
    <property type="protein sequence ID" value="MDT9591905.1"/>
    <property type="molecule type" value="Genomic_DNA"/>
</dbReference>
<organism evidence="4 5">
    <name type="scientific">Nocardioides imazamoxiresistens</name>
    <dbReference type="NCBI Taxonomy" id="3231893"/>
    <lineage>
        <taxon>Bacteria</taxon>
        <taxon>Bacillati</taxon>
        <taxon>Actinomycetota</taxon>
        <taxon>Actinomycetes</taxon>
        <taxon>Propionibacteriales</taxon>
        <taxon>Nocardioidaceae</taxon>
        <taxon>Nocardioides</taxon>
    </lineage>
</organism>
<name>A0ABU3PRP2_9ACTN</name>
<keyword evidence="2" id="KW-1133">Transmembrane helix</keyword>
<protein>
    <submittedName>
        <fullName evidence="4">GTPase</fullName>
    </submittedName>
</protein>
<dbReference type="InterPro" id="IPR027417">
    <property type="entry name" value="P-loop_NTPase"/>
</dbReference>
<feature type="compositionally biased region" description="Low complexity" evidence="1">
    <location>
        <begin position="1"/>
        <end position="20"/>
    </location>
</feature>
<reference evidence="4 5" key="1">
    <citation type="submission" date="2023-08" db="EMBL/GenBank/DDBJ databases">
        <title>Nocardioides seae sp. nov., a bacterium isolated from a soil.</title>
        <authorList>
            <person name="Wang X."/>
        </authorList>
    </citation>
    <scope>NUCLEOTIDE SEQUENCE [LARGE SCALE GENOMIC DNA]</scope>
    <source>
        <strain evidence="4 5">YZH12</strain>
    </source>
</reference>
<dbReference type="PANTHER" id="PTHR42698:SF1">
    <property type="entry name" value="GTPASE ERA, MITOCHONDRIAL"/>
    <property type="match status" value="1"/>
</dbReference>
<accession>A0ABU3PRP2</accession>
<feature type="transmembrane region" description="Helical" evidence="2">
    <location>
        <begin position="469"/>
        <end position="491"/>
    </location>
</feature>
<dbReference type="InterPro" id="IPR006073">
    <property type="entry name" value="GTP-bd"/>
</dbReference>
<evidence type="ECO:0000313" key="5">
    <source>
        <dbReference type="Proteomes" id="UP001268542"/>
    </source>
</evidence>
<proteinExistence type="predicted"/>